<keyword evidence="3" id="KW-1185">Reference proteome</keyword>
<feature type="compositionally biased region" description="Polar residues" evidence="1">
    <location>
        <begin position="260"/>
        <end position="272"/>
    </location>
</feature>
<dbReference type="Proteomes" id="UP000422736">
    <property type="component" value="Chromosome 7"/>
</dbReference>
<organism evidence="2 3">
    <name type="scientific">Kluyveromyces marxianus</name>
    <name type="common">Yeast</name>
    <name type="synonym">Candida kefyr</name>
    <dbReference type="NCBI Taxonomy" id="4911"/>
    <lineage>
        <taxon>Eukaryota</taxon>
        <taxon>Fungi</taxon>
        <taxon>Dikarya</taxon>
        <taxon>Ascomycota</taxon>
        <taxon>Saccharomycotina</taxon>
        <taxon>Saccharomycetes</taxon>
        <taxon>Saccharomycetales</taxon>
        <taxon>Saccharomycetaceae</taxon>
        <taxon>Kluyveromyces</taxon>
    </lineage>
</organism>
<name>A0ABX6F167_KLUMA</name>
<feature type="compositionally biased region" description="Low complexity" evidence="1">
    <location>
        <begin position="81"/>
        <end position="94"/>
    </location>
</feature>
<feature type="compositionally biased region" description="Low complexity" evidence="1">
    <location>
        <begin position="246"/>
        <end position="258"/>
    </location>
</feature>
<feature type="compositionally biased region" description="Low complexity" evidence="1">
    <location>
        <begin position="121"/>
        <end position="136"/>
    </location>
</feature>
<reference evidence="2 3" key="2">
    <citation type="submission" date="2019-11" db="EMBL/GenBank/DDBJ databases">
        <authorList>
            <person name="Lu H."/>
        </authorList>
    </citation>
    <scope>NUCLEOTIDE SEQUENCE [LARGE SCALE GENOMIC DNA]</scope>
    <source>
        <strain evidence="2 3">FIM1</strain>
    </source>
</reference>
<protein>
    <submittedName>
        <fullName evidence="2">Protein YBL029W</fullName>
    </submittedName>
</protein>
<feature type="region of interest" description="Disordered" evidence="1">
    <location>
        <begin position="79"/>
        <end position="142"/>
    </location>
</feature>
<reference evidence="2 3" key="1">
    <citation type="submission" date="2016-03" db="EMBL/GenBank/DDBJ databases">
        <title>How can Kluyveromyces marxianus grow so fast - potential evolutionary course in Saccharomyces Complex revealed by comparative genomics.</title>
        <authorList>
            <person name="Mo W."/>
            <person name="Lu W."/>
            <person name="Yang X."/>
            <person name="Qi J."/>
            <person name="Lv H."/>
        </authorList>
    </citation>
    <scope>NUCLEOTIDE SEQUENCE [LARGE SCALE GENOMIC DNA]</scope>
    <source>
        <strain evidence="2 3">FIM1</strain>
    </source>
</reference>
<gene>
    <name evidence="2" type="ORF">FIM1_4661</name>
</gene>
<dbReference type="EMBL" id="CP015061">
    <property type="protein sequence ID" value="QGN18335.1"/>
    <property type="molecule type" value="Genomic_DNA"/>
</dbReference>
<evidence type="ECO:0000313" key="2">
    <source>
        <dbReference type="EMBL" id="QGN18335.1"/>
    </source>
</evidence>
<proteinExistence type="predicted"/>
<evidence type="ECO:0000313" key="3">
    <source>
        <dbReference type="Proteomes" id="UP000422736"/>
    </source>
</evidence>
<feature type="region of interest" description="Disordered" evidence="1">
    <location>
        <begin position="239"/>
        <end position="286"/>
    </location>
</feature>
<accession>A0ABX6F167</accession>
<evidence type="ECO:0000256" key="1">
    <source>
        <dbReference type="SAM" id="MobiDB-lite"/>
    </source>
</evidence>
<sequence length="308" mass="34013">MSWCQENVSDVFSLGYGYGYAYGNGYGYGYGCEQEQEQEQEQGSGSQAEYGVVEPGVVLETEFSYTTLGGLDFGLGDEEVGSSSSSSGGVSGSSFSEPSPAPIPRQRRYSKPQQTTPPPSEGSMTTSSSTSSSPASGAKKVSDSRLSARGLAQVLNLDSPAEALCREKFILDIFEKELHYPLGYKTWVRGTTKEYRAKILYQLHERVKVKYPEYDEKVLETIIRRATYYMMQSRLRRERRAKAKANKQQQQQQQQRGKASSKNKAVVVQQSHSEPEPEPESVPDVTAVSNSDLFIAGEAFLSGDSFLM</sequence>